<evidence type="ECO:0000256" key="3">
    <source>
        <dbReference type="ARBA" id="ARBA00023157"/>
    </source>
</evidence>
<dbReference type="Pfam" id="PF07703">
    <property type="entry name" value="A2M_BRD"/>
    <property type="match status" value="1"/>
</dbReference>
<dbReference type="Pfam" id="PF07678">
    <property type="entry name" value="TED_complement"/>
    <property type="match status" value="1"/>
</dbReference>
<dbReference type="Ensembl" id="ENSSCAT00000002601.1">
    <property type="protein sequence ID" value="ENSSCAP00000002178.1"/>
    <property type="gene ID" value="ENSSCAG00000001301.1"/>
</dbReference>
<dbReference type="SUPFAM" id="SSF50242">
    <property type="entry name" value="TIMP-like"/>
    <property type="match status" value="1"/>
</dbReference>
<feature type="domain" description="NTR" evidence="6">
    <location>
        <begin position="1468"/>
        <end position="1609"/>
    </location>
</feature>
<dbReference type="InterPro" id="IPR000020">
    <property type="entry name" value="Anaphylatoxin/fibulin"/>
</dbReference>
<dbReference type="InterPro" id="IPR011625">
    <property type="entry name" value="A2M_N_BRD"/>
</dbReference>
<dbReference type="InterPro" id="IPR011626">
    <property type="entry name" value="Alpha-macroglobulin_TED"/>
</dbReference>
<protein>
    <submittedName>
        <fullName evidence="7">Complement C5</fullName>
    </submittedName>
</protein>
<dbReference type="Gene3D" id="1.50.10.20">
    <property type="match status" value="1"/>
</dbReference>
<dbReference type="Proteomes" id="UP000694409">
    <property type="component" value="Unassembled WGS sequence"/>
</dbReference>
<dbReference type="Pfam" id="PF17789">
    <property type="entry name" value="MG4"/>
    <property type="match status" value="1"/>
</dbReference>
<dbReference type="InterPro" id="IPR041425">
    <property type="entry name" value="C3/4/5_MG1"/>
</dbReference>
<dbReference type="SUPFAM" id="SSF47686">
    <property type="entry name" value="Anaphylotoxins (complement system)"/>
    <property type="match status" value="1"/>
</dbReference>
<dbReference type="Pfam" id="PF07677">
    <property type="entry name" value="A2M_recep"/>
    <property type="match status" value="1"/>
</dbReference>
<dbReference type="SMART" id="SM01361">
    <property type="entry name" value="A2M_recep"/>
    <property type="match status" value="1"/>
</dbReference>
<comment type="subcellular location">
    <subcellularLocation>
        <location evidence="1">Secreted</location>
    </subcellularLocation>
</comment>
<name>A0A8C9L6H1_SERCA</name>
<dbReference type="InterPro" id="IPR018933">
    <property type="entry name" value="Netrin_module_non-TIMP"/>
</dbReference>
<dbReference type="InterPro" id="IPR018081">
    <property type="entry name" value="Anaphylatoxin_comp_syst"/>
</dbReference>
<dbReference type="InterPro" id="IPR008993">
    <property type="entry name" value="TIMP-like_OB-fold"/>
</dbReference>
<dbReference type="Gene3D" id="2.60.40.1940">
    <property type="match status" value="1"/>
</dbReference>
<keyword evidence="2" id="KW-0964">Secreted</keyword>
<dbReference type="Pfam" id="PF01759">
    <property type="entry name" value="NTR"/>
    <property type="match status" value="1"/>
</dbReference>
<reference evidence="7" key="2">
    <citation type="submission" date="2025-09" db="UniProtKB">
        <authorList>
            <consortium name="Ensembl"/>
        </authorList>
    </citation>
    <scope>IDENTIFICATION</scope>
</reference>
<dbReference type="SUPFAM" id="SSF49410">
    <property type="entry name" value="Alpha-macroglobulin receptor domain"/>
    <property type="match status" value="1"/>
</dbReference>
<dbReference type="PROSITE" id="PS01178">
    <property type="entry name" value="ANAPHYLATOXIN_2"/>
    <property type="match status" value="1"/>
</dbReference>
<dbReference type="InterPro" id="IPR009048">
    <property type="entry name" value="A-macroglobulin_rcpt-bd"/>
</dbReference>
<dbReference type="GO" id="GO:0005615">
    <property type="term" value="C:extracellular space"/>
    <property type="evidence" value="ECO:0007669"/>
    <property type="project" value="InterPro"/>
</dbReference>
<dbReference type="InterPro" id="IPR001599">
    <property type="entry name" value="Macroglobln_a2"/>
</dbReference>
<dbReference type="PANTHER" id="PTHR11412:SF83">
    <property type="entry name" value="COMPLEMENT C5"/>
    <property type="match status" value="1"/>
</dbReference>
<dbReference type="Pfam" id="PF00207">
    <property type="entry name" value="A2M"/>
    <property type="match status" value="1"/>
</dbReference>
<evidence type="ECO:0000313" key="8">
    <source>
        <dbReference type="Proteomes" id="UP000694409"/>
    </source>
</evidence>
<evidence type="ECO:0000259" key="6">
    <source>
        <dbReference type="PROSITE" id="PS50189"/>
    </source>
</evidence>
<dbReference type="Pfam" id="PF01835">
    <property type="entry name" value="MG2"/>
    <property type="match status" value="1"/>
</dbReference>
<dbReference type="SMART" id="SM00643">
    <property type="entry name" value="C345C"/>
    <property type="match status" value="1"/>
</dbReference>
<feature type="chain" id="PRO_5034608363" evidence="4">
    <location>
        <begin position="19"/>
        <end position="1612"/>
    </location>
</feature>
<keyword evidence="4" id="KW-0732">Signal</keyword>
<dbReference type="SMART" id="SM00104">
    <property type="entry name" value="ANATO"/>
    <property type="match status" value="1"/>
</dbReference>
<dbReference type="InterPro" id="IPR048843">
    <property type="entry name" value="C5_CUB"/>
</dbReference>
<dbReference type="GeneTree" id="ENSGT00940000155670"/>
<dbReference type="Gene3D" id="2.60.120.1540">
    <property type="match status" value="1"/>
</dbReference>
<dbReference type="Gene3D" id="1.20.91.20">
    <property type="entry name" value="Anaphylotoxins (complement system)"/>
    <property type="match status" value="1"/>
</dbReference>
<dbReference type="Pfam" id="PF17790">
    <property type="entry name" value="MG1"/>
    <property type="match status" value="1"/>
</dbReference>
<dbReference type="Gene3D" id="2.60.40.690">
    <property type="entry name" value="Alpha-macroglobulin, receptor-binding domain"/>
    <property type="match status" value="1"/>
</dbReference>
<sequence>MTILISFIVLLFSGTTFSQEKTYVLTAPKIFRAGASEKIVVQAFGYQEGFAVSVALKSFPDKLVVYSSARISLTPANKFQDAATLTVQPADLPRTDTSDKYLYLEAVSPHFTRFKKIPVSYENGFLFIHTDKPIYTPDQSVKVRVYSLDEELQPAGRETVLTFVDPEGVEVDILEEKDFTGIVSFPDFKIPPNPKYGIWKIKAKYKKDFATSAVAKFEVKEYAMPSFSITIEPESNFISSDKFENFRIVVKASYFSNKKLPSADVFLRFGIIEESEKRMMPQAMQIENGVAKINFNSKRAASSIGFDSLEALDGSYLYIVASVLESMGGLSEEVEFTGVRFAVSPYKLSLIATPLFVKPGLPFFIKVQVKDTMDDFVGNIPVTVTAKSLNEQMAETHMILVLSLLVCLGIILFSAYSDISLSFQVKTADPHLSDENQASKSYEAKAYSSPSQSYLYIDWASNHKTVEVGDVININVYPRSHYIDKIHHYSYLITSKGKTVSFGTQERIKDLEYDHLTLQITQEMVPSARLIVYYIVMGEGAAELVADSVWLNVEQKCGNSLDVSSKTGTEICGCVVSLTMKTQHNSYVALSSIDKAIYGVTGRRKRAMEKIMLQLEKSDLGCGAGGGQNNIAVFRMAGLTFLTNANADDSEEAANCFIFISVAKYRDPEARQCCMAGVKAYPVSMTCRERIQSSRRSQRCISAFTDCCEFANKLRLEEPNKLLILARMHFEALLELDEAQVRSYFPESWLWEVHQVSSRSKTLSVTLPDSLTTWEVQGVGISNKGICVAAPLEIQVVKDIFLSIYVPYSVVRGEQIELKGSVYNHKASAIKFCVKIAAGNGVCTFGDSASAGSGMRSCKLKNLDAGSSSAVTFLILPLELGLHTVNFTLLTPRNSEIVVKTLRVVVRKKISYLFLAFLNFKLGSIKRRQEFRYKVPLNLVPKTQIDRSVSVKGHLLGEVIGTVLSPRGLQVLSSLPRGSAEAELMSIAPVFYVFRYLEESDNWHLLGPQTLSSRTQMRRKMKEGIVSISSFRNADSSYSMWKNEQASTWLTAFALRILGQVNQYIDLDQMAVCDSLLWLIDNCQMSDGSFNEFSNYQPVKLQGTLPREAKEKSLYLTAFSIIGIDKSMKICPTQKIHDARSRAGDYLVQNVQLAQSPFTMAITTYALALLDPNHSTARAAFSALKREAFVTGDPPIYRFWKDAFKSQDQATPSSVTAQMVETTAYALLTALLRGDGDYAKPIIKWLSEEQRYGGGFYSTQDTINALEALTEYSLLVKRLHLDMDVKVSYKNSGPLNLFKLTEDNFVGRTMAAPLQDDLSVSTGSSTGIATVNVSMQPGFLDGISLFLICCGFAQELSISFYADNLLALLCWYRPSAREPRSGSAHAVMDIGLVSGVEANPEDLSTLASGVDQLIADYEIKDGHVLLQIDSVPAHKFLCVGFRISELFRVGMLNPATFTVYEYHAPGMCSSSSHPCLPFTGSALCLSAVYKVNILSRSEEGFFVKYSANLLDLYKRGQAFAQKNNEITFVKKKSCTEVELNPGEQYLIMGKEALKITIGYSFKFQYPLDSSTWIEWWPSNPACPSCQEFLNTMEDFAEDLLISENNTEGCKDI</sequence>
<dbReference type="OMA" id="YKRIIAC"/>
<dbReference type="Gene3D" id="6.20.50.160">
    <property type="match status" value="1"/>
</dbReference>
<dbReference type="InterPro" id="IPR008930">
    <property type="entry name" value="Terpenoid_cyclase/PrenylTrfase"/>
</dbReference>
<dbReference type="Gene3D" id="2.60.40.1930">
    <property type="match status" value="3"/>
</dbReference>
<dbReference type="PANTHER" id="PTHR11412">
    <property type="entry name" value="MACROGLOBULIN / COMPLEMENT"/>
    <property type="match status" value="1"/>
</dbReference>
<dbReference type="CDD" id="cd00017">
    <property type="entry name" value="ANATO"/>
    <property type="match status" value="1"/>
</dbReference>
<feature type="signal peptide" evidence="4">
    <location>
        <begin position="1"/>
        <end position="18"/>
    </location>
</feature>
<feature type="domain" description="Anaphylatoxin-like" evidence="5">
    <location>
        <begin position="673"/>
        <end position="708"/>
    </location>
</feature>
<dbReference type="InterPro" id="IPR050473">
    <property type="entry name" value="A2M/Complement_sys"/>
</dbReference>
<dbReference type="GO" id="GO:0004866">
    <property type="term" value="F:endopeptidase inhibitor activity"/>
    <property type="evidence" value="ECO:0007669"/>
    <property type="project" value="InterPro"/>
</dbReference>
<evidence type="ECO:0000256" key="4">
    <source>
        <dbReference type="SAM" id="SignalP"/>
    </source>
</evidence>
<dbReference type="Pfam" id="PF01821">
    <property type="entry name" value="ANATO"/>
    <property type="match status" value="1"/>
</dbReference>
<dbReference type="Gene3D" id="2.20.130.20">
    <property type="match status" value="1"/>
</dbReference>
<dbReference type="InterPro" id="IPR013783">
    <property type="entry name" value="Ig-like_fold"/>
</dbReference>
<evidence type="ECO:0000259" key="5">
    <source>
        <dbReference type="PROSITE" id="PS01178"/>
    </source>
</evidence>
<dbReference type="InterPro" id="IPR036595">
    <property type="entry name" value="A-macroglobulin_rcpt-bd_sf"/>
</dbReference>
<evidence type="ECO:0000313" key="7">
    <source>
        <dbReference type="Ensembl" id="ENSSCAP00000002178.1"/>
    </source>
</evidence>
<dbReference type="Gene3D" id="2.60.40.10">
    <property type="entry name" value="Immunoglobulins"/>
    <property type="match status" value="2"/>
</dbReference>
<evidence type="ECO:0000256" key="2">
    <source>
        <dbReference type="ARBA" id="ARBA00022525"/>
    </source>
</evidence>
<evidence type="ECO:0000256" key="1">
    <source>
        <dbReference type="ARBA" id="ARBA00004613"/>
    </source>
</evidence>
<dbReference type="PROSITE" id="PS50189">
    <property type="entry name" value="NTR"/>
    <property type="match status" value="1"/>
</dbReference>
<gene>
    <name evidence="7" type="primary">C5</name>
</gene>
<dbReference type="SUPFAM" id="SSF48239">
    <property type="entry name" value="Terpenoid cyclases/Protein prenyltransferases"/>
    <property type="match status" value="1"/>
</dbReference>
<dbReference type="InterPro" id="IPR040839">
    <property type="entry name" value="MG4"/>
</dbReference>
<accession>A0A8C9L6H1</accession>
<dbReference type="SMART" id="SM01360">
    <property type="entry name" value="A2M"/>
    <property type="match status" value="1"/>
</dbReference>
<dbReference type="InterPro" id="IPR001134">
    <property type="entry name" value="Netrin_domain"/>
</dbReference>
<dbReference type="SMART" id="SM01359">
    <property type="entry name" value="A2M_N_2"/>
    <property type="match status" value="1"/>
</dbReference>
<dbReference type="CDD" id="cd02896">
    <property type="entry name" value="complement_C3_C4_C5"/>
    <property type="match status" value="1"/>
</dbReference>
<organism evidence="7 8">
    <name type="scientific">Serinus canaria</name>
    <name type="common">Island canary</name>
    <name type="synonym">Fringilla canaria</name>
    <dbReference type="NCBI Taxonomy" id="9135"/>
    <lineage>
        <taxon>Eukaryota</taxon>
        <taxon>Metazoa</taxon>
        <taxon>Chordata</taxon>
        <taxon>Craniata</taxon>
        <taxon>Vertebrata</taxon>
        <taxon>Euteleostomi</taxon>
        <taxon>Archelosauria</taxon>
        <taxon>Archosauria</taxon>
        <taxon>Dinosauria</taxon>
        <taxon>Saurischia</taxon>
        <taxon>Theropoda</taxon>
        <taxon>Coelurosauria</taxon>
        <taxon>Aves</taxon>
        <taxon>Neognathae</taxon>
        <taxon>Neoaves</taxon>
        <taxon>Telluraves</taxon>
        <taxon>Australaves</taxon>
        <taxon>Passeriformes</taxon>
        <taxon>Passeroidea</taxon>
        <taxon>Fringillidae</taxon>
        <taxon>Carduelinae</taxon>
        <taxon>Serinus</taxon>
    </lineage>
</organism>
<keyword evidence="3" id="KW-1015">Disulfide bond</keyword>
<proteinExistence type="predicted"/>
<dbReference type="InterPro" id="IPR002890">
    <property type="entry name" value="MG2"/>
</dbReference>
<reference evidence="7" key="1">
    <citation type="submission" date="2025-08" db="UniProtKB">
        <authorList>
            <consortium name="Ensembl"/>
        </authorList>
    </citation>
    <scope>IDENTIFICATION</scope>
</reference>
<dbReference type="Pfam" id="PF21309">
    <property type="entry name" value="C5_CUB"/>
    <property type="match status" value="1"/>
</dbReference>
<dbReference type="Gene3D" id="2.40.50.120">
    <property type="match status" value="1"/>
</dbReference>
<keyword evidence="8" id="KW-1185">Reference proteome</keyword>